<evidence type="ECO:0000256" key="3">
    <source>
        <dbReference type="ARBA" id="ARBA00022679"/>
    </source>
</evidence>
<keyword evidence="5 6" id="KW-0819">tRNA processing</keyword>
<dbReference type="GO" id="GO:0002131">
    <property type="term" value="P:wobble position cytosine ribose methylation"/>
    <property type="evidence" value="ECO:0007669"/>
    <property type="project" value="TreeGrafter"/>
</dbReference>
<evidence type="ECO:0000313" key="10">
    <source>
        <dbReference type="Proteomes" id="UP000254253"/>
    </source>
</evidence>
<dbReference type="GO" id="GO:0003723">
    <property type="term" value="F:RNA binding"/>
    <property type="evidence" value="ECO:0007669"/>
    <property type="project" value="InterPro"/>
</dbReference>
<dbReference type="EMBL" id="UFRN01000002">
    <property type="protein sequence ID" value="SUT89641.1"/>
    <property type="molecule type" value="Genomic_DNA"/>
</dbReference>
<feature type="binding site" evidence="6 7">
    <location>
        <position position="110"/>
    </location>
    <ligand>
        <name>S-adenosyl-L-methionine</name>
        <dbReference type="ChEBI" id="CHEBI:59789"/>
    </ligand>
</feature>
<dbReference type="Gene3D" id="3.40.1280.10">
    <property type="match status" value="1"/>
</dbReference>
<dbReference type="Pfam" id="PF00588">
    <property type="entry name" value="SpoU_methylase"/>
    <property type="match status" value="1"/>
</dbReference>
<dbReference type="NCBIfam" id="TIGR00185">
    <property type="entry name" value="tRNA_yibK_trmL"/>
    <property type="match status" value="1"/>
</dbReference>
<proteinExistence type="inferred from homology"/>
<keyword evidence="1 6" id="KW-0963">Cytoplasm</keyword>
<reference evidence="9 10" key="1">
    <citation type="submission" date="2018-06" db="EMBL/GenBank/DDBJ databases">
        <authorList>
            <consortium name="Pathogen Informatics"/>
            <person name="Doyle S."/>
        </authorList>
    </citation>
    <scope>NUCLEOTIDE SEQUENCE [LARGE SCALE GENOMIC DNA]</scope>
    <source>
        <strain evidence="9 10">NCTC4191</strain>
    </source>
</reference>
<dbReference type="GO" id="GO:0141102">
    <property type="term" value="F:tRNA (5-carboxymethylaminomethyluridine(34)-2'-O)-methyltransferase activity"/>
    <property type="evidence" value="ECO:0007669"/>
    <property type="project" value="RHEA"/>
</dbReference>
<dbReference type="CDD" id="cd18094">
    <property type="entry name" value="SpoU-like_TrmL"/>
    <property type="match status" value="1"/>
</dbReference>
<dbReference type="GO" id="GO:0141098">
    <property type="term" value="F:tRNA (cytidine(34)-2'-O)-methyltransferase activity"/>
    <property type="evidence" value="ECO:0007669"/>
    <property type="project" value="RHEA"/>
</dbReference>
<organism evidence="9 10">
    <name type="scientific">Actinobacillus lignieresii</name>
    <dbReference type="NCBI Taxonomy" id="720"/>
    <lineage>
        <taxon>Bacteria</taxon>
        <taxon>Pseudomonadati</taxon>
        <taxon>Pseudomonadota</taxon>
        <taxon>Gammaproteobacteria</taxon>
        <taxon>Pasteurellales</taxon>
        <taxon>Pasteurellaceae</taxon>
        <taxon>Actinobacillus</taxon>
    </lineage>
</organism>
<dbReference type="EC" id="2.1.1.207" evidence="6"/>
<comment type="subcellular location">
    <subcellularLocation>
        <location evidence="6">Cytoplasm</location>
    </subcellularLocation>
</comment>
<evidence type="ECO:0000313" key="9">
    <source>
        <dbReference type="EMBL" id="SUT89641.1"/>
    </source>
</evidence>
<dbReference type="InterPro" id="IPR001537">
    <property type="entry name" value="SpoU_MeTrfase"/>
</dbReference>
<dbReference type="PANTHER" id="PTHR42971:SF1">
    <property type="entry name" value="TRNA (CYTIDINE(34)-2'-O)-METHYLTRANSFERASE"/>
    <property type="match status" value="1"/>
</dbReference>
<dbReference type="AlphaFoldDB" id="A0A380TP43"/>
<dbReference type="InterPro" id="IPR029028">
    <property type="entry name" value="Alpha/beta_knot_MTases"/>
</dbReference>
<evidence type="ECO:0000256" key="7">
    <source>
        <dbReference type="PIRSR" id="PIRSR029256-1"/>
    </source>
</evidence>
<dbReference type="GO" id="GO:0005737">
    <property type="term" value="C:cytoplasm"/>
    <property type="evidence" value="ECO:0007669"/>
    <property type="project" value="UniProtKB-SubCell"/>
</dbReference>
<comment type="catalytic activity">
    <reaction evidence="6">
        <text>5-carboxymethylaminomethyluridine(34) in tRNA(Leu) + S-adenosyl-L-methionine = 5-carboxymethylaminomethyl-2'-O-methyluridine(34) in tRNA(Leu) + S-adenosyl-L-homocysteine + H(+)</text>
        <dbReference type="Rhea" id="RHEA:43088"/>
        <dbReference type="Rhea" id="RHEA-COMP:10333"/>
        <dbReference type="Rhea" id="RHEA-COMP:10334"/>
        <dbReference type="ChEBI" id="CHEBI:15378"/>
        <dbReference type="ChEBI" id="CHEBI:57856"/>
        <dbReference type="ChEBI" id="CHEBI:59789"/>
        <dbReference type="ChEBI" id="CHEBI:74508"/>
        <dbReference type="ChEBI" id="CHEBI:74511"/>
        <dbReference type="EC" id="2.1.1.207"/>
    </reaction>
</comment>
<keyword evidence="10" id="KW-1185">Reference proteome</keyword>
<keyword evidence="3 6" id="KW-0808">Transferase</keyword>
<feature type="binding site" evidence="6 7">
    <location>
        <position position="132"/>
    </location>
    <ligand>
        <name>S-adenosyl-L-methionine</name>
        <dbReference type="ChEBI" id="CHEBI:59789"/>
    </ligand>
</feature>
<comment type="similarity">
    <text evidence="6">Belongs to the class IV-like SAM-binding methyltransferase superfamily. RNA methyltransferase TrmH family. TrmL subfamily.</text>
</comment>
<dbReference type="InterPro" id="IPR016914">
    <property type="entry name" value="TrmL"/>
</dbReference>
<evidence type="ECO:0000259" key="8">
    <source>
        <dbReference type="Pfam" id="PF00588"/>
    </source>
</evidence>
<dbReference type="HAMAP" id="MF_01885">
    <property type="entry name" value="tRNA_methyltr_TrmL"/>
    <property type="match status" value="1"/>
</dbReference>
<feature type="binding site" evidence="6 7">
    <location>
        <position position="88"/>
    </location>
    <ligand>
        <name>S-adenosyl-L-methionine</name>
        <dbReference type="ChEBI" id="CHEBI:59789"/>
    </ligand>
</feature>
<dbReference type="GO" id="GO:0002132">
    <property type="term" value="P:wobble position uridine ribose methylation"/>
    <property type="evidence" value="ECO:0007669"/>
    <property type="project" value="TreeGrafter"/>
</dbReference>
<dbReference type="Proteomes" id="UP000254253">
    <property type="component" value="Unassembled WGS sequence"/>
</dbReference>
<evidence type="ECO:0000256" key="1">
    <source>
        <dbReference type="ARBA" id="ARBA00022490"/>
    </source>
</evidence>
<evidence type="ECO:0000256" key="4">
    <source>
        <dbReference type="ARBA" id="ARBA00022691"/>
    </source>
</evidence>
<comment type="subunit">
    <text evidence="6">Homodimer.</text>
</comment>
<dbReference type="InterPro" id="IPR029026">
    <property type="entry name" value="tRNA_m1G_MTases_N"/>
</dbReference>
<evidence type="ECO:0000256" key="6">
    <source>
        <dbReference type="HAMAP-Rule" id="MF_01885"/>
    </source>
</evidence>
<accession>A0A380TP43</accession>
<dbReference type="SUPFAM" id="SSF75217">
    <property type="entry name" value="alpha/beta knot"/>
    <property type="match status" value="1"/>
</dbReference>
<keyword evidence="4 6" id="KW-0949">S-adenosyl-L-methionine</keyword>
<sequence>MHSAYWIVNKMLDIVLYEPEIPQNSGNIIRLCANCGFRLHMIEPLGFAWDDKKLRRSGLDYHEFVDIQKYKNFEDFLECAKPKRLFALTTKGEPNHSEVSYELGDFLMFGPESRGIPMAILDTLPMSQKIRVPMCKDSRSMNLSNTVAVVVYEAWRQFGYQGSVPRQPI</sequence>
<feature type="binding site" evidence="6 7">
    <location>
        <position position="140"/>
    </location>
    <ligand>
        <name>S-adenosyl-L-methionine</name>
        <dbReference type="ChEBI" id="CHEBI:59789"/>
    </ligand>
</feature>
<evidence type="ECO:0000256" key="5">
    <source>
        <dbReference type="ARBA" id="ARBA00022694"/>
    </source>
</evidence>
<evidence type="ECO:0000256" key="2">
    <source>
        <dbReference type="ARBA" id="ARBA00022603"/>
    </source>
</evidence>
<dbReference type="GO" id="GO:0042802">
    <property type="term" value="F:identical protein binding"/>
    <property type="evidence" value="ECO:0007669"/>
    <property type="project" value="UniProtKB-ARBA"/>
</dbReference>
<protein>
    <recommendedName>
        <fullName evidence="6">tRNA (cytidine(34)-2'-O)-methyltransferase</fullName>
        <ecNumber evidence="6">2.1.1.207</ecNumber>
    </recommendedName>
    <alternativeName>
        <fullName evidence="6">tRNA (cytidine/uridine-2'-O-)-methyltransferase TrmL</fullName>
    </alternativeName>
</protein>
<feature type="domain" description="tRNA/rRNA methyltransferase SpoU type" evidence="8">
    <location>
        <begin position="12"/>
        <end position="152"/>
    </location>
</feature>
<dbReference type="PIRSF" id="PIRSF029256">
    <property type="entry name" value="SpoU_TrmH_prd"/>
    <property type="match status" value="1"/>
</dbReference>
<dbReference type="PANTHER" id="PTHR42971">
    <property type="entry name" value="TRNA (CYTIDINE(34)-2'-O)-METHYLTRANSFERASE"/>
    <property type="match status" value="1"/>
</dbReference>
<keyword evidence="2 6" id="KW-0489">Methyltransferase</keyword>
<comment type="function">
    <text evidence="6">Methylates the ribose at the nucleotide 34 wobble position in the two leucyl isoacceptors tRNA(Leu)(CmAA) and tRNA(Leu)(cmnm5UmAA). Catalyzes the methyl transfer from S-adenosyl-L-methionine to the 2'-OH of the wobble nucleotide.</text>
</comment>
<comment type="catalytic activity">
    <reaction evidence="6">
        <text>cytidine(34) in tRNA + S-adenosyl-L-methionine = 2'-O-methylcytidine(34) in tRNA + S-adenosyl-L-homocysteine + H(+)</text>
        <dbReference type="Rhea" id="RHEA:43084"/>
        <dbReference type="Rhea" id="RHEA-COMP:10331"/>
        <dbReference type="Rhea" id="RHEA-COMP:10332"/>
        <dbReference type="ChEBI" id="CHEBI:15378"/>
        <dbReference type="ChEBI" id="CHEBI:57856"/>
        <dbReference type="ChEBI" id="CHEBI:59789"/>
        <dbReference type="ChEBI" id="CHEBI:74495"/>
        <dbReference type="ChEBI" id="CHEBI:82748"/>
        <dbReference type="EC" id="2.1.1.207"/>
    </reaction>
</comment>
<name>A0A380TP43_ACTLI</name>
<dbReference type="FunFam" id="3.40.1280.10:FF:000002">
    <property type="entry name" value="Peptidylprolyl isomerase"/>
    <property type="match status" value="1"/>
</dbReference>
<gene>
    <name evidence="6 9" type="primary">trmL</name>
    <name evidence="9" type="ORF">NCTC4191_00076</name>
</gene>